<name>A0A3P1WTT2_9ACTN</name>
<organism evidence="18 19">
    <name type="scientific">Arachnia propionica</name>
    <dbReference type="NCBI Taxonomy" id="1750"/>
    <lineage>
        <taxon>Bacteria</taxon>
        <taxon>Bacillati</taxon>
        <taxon>Actinomycetota</taxon>
        <taxon>Actinomycetes</taxon>
        <taxon>Propionibacteriales</taxon>
        <taxon>Propionibacteriaceae</taxon>
        <taxon>Arachnia</taxon>
    </lineage>
</organism>
<dbReference type="InterPro" id="IPR036637">
    <property type="entry name" value="Phosphohistidine_dom_sf"/>
</dbReference>
<dbReference type="Gene3D" id="3.30.470.20">
    <property type="entry name" value="ATP-grasp fold, B domain"/>
    <property type="match status" value="1"/>
</dbReference>
<gene>
    <name evidence="18" type="ORF">EII35_06195</name>
</gene>
<proteinExistence type="inferred from homology"/>
<dbReference type="Gene3D" id="3.50.30.10">
    <property type="entry name" value="Phosphohistidine domain"/>
    <property type="match status" value="1"/>
</dbReference>
<dbReference type="GO" id="GO:0008986">
    <property type="term" value="F:pyruvate, water dikinase activity"/>
    <property type="evidence" value="ECO:0007669"/>
    <property type="project" value="UniProtKB-EC"/>
</dbReference>
<evidence type="ECO:0000256" key="12">
    <source>
        <dbReference type="ARBA" id="ARBA00022842"/>
    </source>
</evidence>
<comment type="cofactor">
    <cofactor evidence="1">
        <name>Mg(2+)</name>
        <dbReference type="ChEBI" id="CHEBI:18420"/>
    </cofactor>
</comment>
<accession>A0A3P1WTT2</accession>
<keyword evidence="10" id="KW-0418">Kinase</keyword>
<feature type="domain" description="Pyruvate phosphate dikinase AMP/ATP-binding" evidence="17">
    <location>
        <begin position="58"/>
        <end position="283"/>
    </location>
</feature>
<evidence type="ECO:0000259" key="16">
    <source>
        <dbReference type="Pfam" id="PF00391"/>
    </source>
</evidence>
<dbReference type="SUPFAM" id="SSF56059">
    <property type="entry name" value="Glutathione synthetase ATP-binding domain-like"/>
    <property type="match status" value="1"/>
</dbReference>
<comment type="caution">
    <text evidence="18">The sequence shown here is derived from an EMBL/GenBank/DDBJ whole genome shotgun (WGS) entry which is preliminary data.</text>
</comment>
<evidence type="ECO:0000256" key="8">
    <source>
        <dbReference type="ARBA" id="ARBA00022723"/>
    </source>
</evidence>
<evidence type="ECO:0000313" key="19">
    <source>
        <dbReference type="Proteomes" id="UP000280935"/>
    </source>
</evidence>
<dbReference type="GO" id="GO:0005524">
    <property type="term" value="F:ATP binding"/>
    <property type="evidence" value="ECO:0007669"/>
    <property type="project" value="UniProtKB-KW"/>
</dbReference>
<comment type="similarity">
    <text evidence="4">Belongs to the PEP-utilizing enzyme family.</text>
</comment>
<evidence type="ECO:0000256" key="3">
    <source>
        <dbReference type="ARBA" id="ARBA00004742"/>
    </source>
</evidence>
<evidence type="ECO:0000256" key="5">
    <source>
        <dbReference type="ARBA" id="ARBA00011996"/>
    </source>
</evidence>
<evidence type="ECO:0000256" key="13">
    <source>
        <dbReference type="ARBA" id="ARBA00033470"/>
    </source>
</evidence>
<dbReference type="InterPro" id="IPR002192">
    <property type="entry name" value="PPDK_AMP/ATP-bd"/>
</dbReference>
<dbReference type="PANTHER" id="PTHR43030:SF1">
    <property type="entry name" value="PHOSPHOENOLPYRUVATE SYNTHASE"/>
    <property type="match status" value="1"/>
</dbReference>
<dbReference type="Pfam" id="PF01326">
    <property type="entry name" value="PPDK_N"/>
    <property type="match status" value="2"/>
</dbReference>
<evidence type="ECO:0000256" key="4">
    <source>
        <dbReference type="ARBA" id="ARBA00007837"/>
    </source>
</evidence>
<protein>
    <recommendedName>
        <fullName evidence="6">Phosphoenolpyruvate synthase</fullName>
        <ecNumber evidence="5">2.7.9.2</ecNumber>
    </recommendedName>
    <alternativeName>
        <fullName evidence="13">Pyruvate, water dikinase</fullName>
    </alternativeName>
</protein>
<dbReference type="Pfam" id="PF00391">
    <property type="entry name" value="PEP-utilizers"/>
    <property type="match status" value="1"/>
</dbReference>
<dbReference type="InterPro" id="IPR006319">
    <property type="entry name" value="PEP_synth"/>
</dbReference>
<feature type="region of interest" description="Disordered" evidence="15">
    <location>
        <begin position="639"/>
        <end position="661"/>
    </location>
</feature>
<evidence type="ECO:0000256" key="7">
    <source>
        <dbReference type="ARBA" id="ARBA00022679"/>
    </source>
</evidence>
<feature type="domain" description="Pyruvate phosphate dikinase AMP/ATP-binding" evidence="17">
    <location>
        <begin position="14"/>
        <end position="48"/>
    </location>
</feature>
<evidence type="ECO:0000256" key="9">
    <source>
        <dbReference type="ARBA" id="ARBA00022741"/>
    </source>
</evidence>
<dbReference type="EMBL" id="RQYT01000010">
    <property type="protein sequence ID" value="RRD49954.1"/>
    <property type="molecule type" value="Genomic_DNA"/>
</dbReference>
<reference evidence="18 19" key="1">
    <citation type="submission" date="2018-11" db="EMBL/GenBank/DDBJ databases">
        <title>Genomes From Bacteria Associated with the Canine Oral Cavity: a Test Case for Automated Genome-Based Taxonomic Assignment.</title>
        <authorList>
            <person name="Coil D.A."/>
            <person name="Jospin G."/>
            <person name="Darling A.E."/>
            <person name="Wallis C."/>
            <person name="Davis I.J."/>
            <person name="Harris S."/>
            <person name="Eisen J.A."/>
            <person name="Holcombe L.J."/>
            <person name="O'Flynn C."/>
        </authorList>
    </citation>
    <scope>NUCLEOTIDE SEQUENCE [LARGE SCALE GENOMIC DNA]</scope>
    <source>
        <strain evidence="18 19">OH2822_COT-296</strain>
    </source>
</reference>
<feature type="compositionally biased region" description="Polar residues" evidence="15">
    <location>
        <begin position="639"/>
        <end position="649"/>
    </location>
</feature>
<keyword evidence="9" id="KW-0547">Nucleotide-binding</keyword>
<sequence length="751" mass="81598">MIIDLHCVGKDDLDLVGGKGANLGELIRMGMPVPDGFCLTTQAYRRAVAALPGITAETVARAELPDGLEAELLEATAALGGPVAVRSSATAEDLPEASFAGQQETVLGVVGDDVIAAVRRCWASLWSERAIAYRREQGIDDADVALAVVVQRMVPADAAGVAFTVDPVTGSREVSIESAFGLGESVVSGAVTPDAHQVGRRIRRRPGVKATRIDLAPNGSTVTRPVADPTAPAITDRQARRIASLALRVERHYATPMDIEWALEGDRLWLLQARPVTTSIEKRPGLLARMFRDDVIEHFPSPHPLDLAMVEMLLPILASVARRIGLEIEGVDDLVTMDDDGVARIGHPRVRVRAPWRIWTSLRRRNRLDPRDWEHAEGRRARQLAARFSTLPLDPLTDGELAAAMVELLAEAREIVDRRMQYLSQHLMRGLRLDALLRVTRSGLSQFDLLGDLDYVTATLNRELHELATSAPAEVHALLNRSPIDVEALRGTAWWVDVKAFLDRFGARATRMYQVFSSRSWREDLPGFLMLAAMAVDAPPTKDIRLPRFLVRRFPRLLADYRAGHVMREASVQEFEELGVAMRRLAGQAAGRLGLTREEALFLTLDETLRALRGEGLDVAALVERRQPERDRAEAVWSASTHGAATANASGDGVPASPGRASGPARIIHGPEDFHRLQPGDVLVCRATDPAWTPLFARAVAVVASTGGRLSHAAIVAREYGIPAVLGVPEAMDIVDGTRLVVDGSAGTVSG</sequence>
<keyword evidence="12" id="KW-0460">Magnesium</keyword>
<keyword evidence="8" id="KW-0479">Metal-binding</keyword>
<evidence type="ECO:0000256" key="11">
    <source>
        <dbReference type="ARBA" id="ARBA00022840"/>
    </source>
</evidence>
<dbReference type="AlphaFoldDB" id="A0A3P1WTT2"/>
<evidence type="ECO:0000259" key="17">
    <source>
        <dbReference type="Pfam" id="PF01326"/>
    </source>
</evidence>
<dbReference type="PANTHER" id="PTHR43030">
    <property type="entry name" value="PHOSPHOENOLPYRUVATE SYNTHASE"/>
    <property type="match status" value="1"/>
</dbReference>
<dbReference type="Proteomes" id="UP000280935">
    <property type="component" value="Unassembled WGS sequence"/>
</dbReference>
<dbReference type="InterPro" id="IPR008279">
    <property type="entry name" value="PEP-util_enz_mobile_dom"/>
</dbReference>
<comment type="catalytic activity">
    <reaction evidence="14">
        <text>pyruvate + ATP + H2O = phosphoenolpyruvate + AMP + phosphate + 2 H(+)</text>
        <dbReference type="Rhea" id="RHEA:11364"/>
        <dbReference type="ChEBI" id="CHEBI:15361"/>
        <dbReference type="ChEBI" id="CHEBI:15377"/>
        <dbReference type="ChEBI" id="CHEBI:15378"/>
        <dbReference type="ChEBI" id="CHEBI:30616"/>
        <dbReference type="ChEBI" id="CHEBI:43474"/>
        <dbReference type="ChEBI" id="CHEBI:58702"/>
        <dbReference type="ChEBI" id="CHEBI:456215"/>
        <dbReference type="EC" id="2.7.9.2"/>
    </reaction>
</comment>
<feature type="domain" description="PEP-utilising enzyme mobile" evidence="16">
    <location>
        <begin position="678"/>
        <end position="747"/>
    </location>
</feature>
<comment type="pathway">
    <text evidence="3">Carbohydrate biosynthesis; gluconeogenesis.</text>
</comment>
<evidence type="ECO:0000256" key="10">
    <source>
        <dbReference type="ARBA" id="ARBA00022777"/>
    </source>
</evidence>
<dbReference type="EC" id="2.7.9.2" evidence="5"/>
<evidence type="ECO:0000313" key="18">
    <source>
        <dbReference type="EMBL" id="RRD49954.1"/>
    </source>
</evidence>
<dbReference type="InterPro" id="IPR013815">
    <property type="entry name" value="ATP_grasp_subdomain_1"/>
</dbReference>
<evidence type="ECO:0000256" key="2">
    <source>
        <dbReference type="ARBA" id="ARBA00002988"/>
    </source>
</evidence>
<dbReference type="GO" id="GO:0046872">
    <property type="term" value="F:metal ion binding"/>
    <property type="evidence" value="ECO:0007669"/>
    <property type="project" value="UniProtKB-KW"/>
</dbReference>
<dbReference type="OrthoDB" id="9765468at2"/>
<comment type="function">
    <text evidence="2">Catalyzes the phosphorylation of pyruvate to phosphoenolpyruvate.</text>
</comment>
<dbReference type="SUPFAM" id="SSF52009">
    <property type="entry name" value="Phosphohistidine domain"/>
    <property type="match status" value="1"/>
</dbReference>
<keyword evidence="11" id="KW-0067">ATP-binding</keyword>
<evidence type="ECO:0000256" key="14">
    <source>
        <dbReference type="ARBA" id="ARBA00047700"/>
    </source>
</evidence>
<evidence type="ECO:0000256" key="6">
    <source>
        <dbReference type="ARBA" id="ARBA00021623"/>
    </source>
</evidence>
<keyword evidence="7" id="KW-0808">Transferase</keyword>
<dbReference type="Gene3D" id="3.30.1490.20">
    <property type="entry name" value="ATP-grasp fold, A domain"/>
    <property type="match status" value="1"/>
</dbReference>
<evidence type="ECO:0000256" key="15">
    <source>
        <dbReference type="SAM" id="MobiDB-lite"/>
    </source>
</evidence>
<evidence type="ECO:0000256" key="1">
    <source>
        <dbReference type="ARBA" id="ARBA00001946"/>
    </source>
</evidence>
<dbReference type="RefSeq" id="WP_125227591.1">
    <property type="nucleotide sequence ID" value="NZ_RQYT01000010.1"/>
</dbReference>